<dbReference type="EMBL" id="JARBDR010000018">
    <property type="protein sequence ID" value="KAJ8321826.1"/>
    <property type="molecule type" value="Genomic_DNA"/>
</dbReference>
<keyword evidence="1" id="KW-0677">Repeat</keyword>
<dbReference type="SUPFAM" id="SSF48371">
    <property type="entry name" value="ARM repeat"/>
    <property type="match status" value="1"/>
</dbReference>
<dbReference type="InterPro" id="IPR016024">
    <property type="entry name" value="ARM-type_fold"/>
</dbReference>
<dbReference type="PROSITE" id="PS50302">
    <property type="entry name" value="PUM"/>
    <property type="match status" value="8"/>
</dbReference>
<comment type="caution">
    <text evidence="5">The sequence shown here is derived from an EMBL/GenBank/DDBJ whole genome shotgun (WGS) entry which is preliminary data.</text>
</comment>
<feature type="repeat" description="Pumilio" evidence="2">
    <location>
        <begin position="894"/>
        <end position="933"/>
    </location>
</feature>
<dbReference type="InterPro" id="IPR001313">
    <property type="entry name" value="Pumilio_RNA-bd_rpt"/>
</dbReference>
<evidence type="ECO:0000259" key="4">
    <source>
        <dbReference type="PROSITE" id="PS50303"/>
    </source>
</evidence>
<evidence type="ECO:0000313" key="5">
    <source>
        <dbReference type="EMBL" id="KAJ8321826.1"/>
    </source>
</evidence>
<feature type="repeat" description="Pumilio" evidence="2">
    <location>
        <begin position="639"/>
        <end position="674"/>
    </location>
</feature>
<organism evidence="5 6">
    <name type="scientific">Tegillarca granosa</name>
    <name type="common">Malaysian cockle</name>
    <name type="synonym">Anadara granosa</name>
    <dbReference type="NCBI Taxonomy" id="220873"/>
    <lineage>
        <taxon>Eukaryota</taxon>
        <taxon>Metazoa</taxon>
        <taxon>Spiralia</taxon>
        <taxon>Lophotrochozoa</taxon>
        <taxon>Mollusca</taxon>
        <taxon>Bivalvia</taxon>
        <taxon>Autobranchia</taxon>
        <taxon>Pteriomorphia</taxon>
        <taxon>Arcoida</taxon>
        <taxon>Arcoidea</taxon>
        <taxon>Arcidae</taxon>
        <taxon>Tegillarca</taxon>
    </lineage>
</organism>
<keyword evidence="6" id="KW-1185">Reference proteome</keyword>
<feature type="region of interest" description="Disordered" evidence="3">
    <location>
        <begin position="377"/>
        <end position="396"/>
    </location>
</feature>
<dbReference type="PANTHER" id="PTHR12537:SF12">
    <property type="entry name" value="MATERNAL PROTEIN PUMILIO"/>
    <property type="match status" value="1"/>
</dbReference>
<feature type="repeat" description="Pumilio" evidence="2">
    <location>
        <begin position="819"/>
        <end position="854"/>
    </location>
</feature>
<accession>A0ABQ9FYI7</accession>
<gene>
    <name evidence="5" type="ORF">KUTeg_000297</name>
</gene>
<evidence type="ECO:0000256" key="1">
    <source>
        <dbReference type="ARBA" id="ARBA00022737"/>
    </source>
</evidence>
<evidence type="ECO:0000256" key="2">
    <source>
        <dbReference type="PROSITE-ProRule" id="PRU00317"/>
    </source>
</evidence>
<dbReference type="InterPro" id="IPR011989">
    <property type="entry name" value="ARM-like"/>
</dbReference>
<reference evidence="5 6" key="1">
    <citation type="submission" date="2022-12" db="EMBL/GenBank/DDBJ databases">
        <title>Chromosome-level genome of Tegillarca granosa.</title>
        <authorList>
            <person name="Kim J."/>
        </authorList>
    </citation>
    <scope>NUCLEOTIDE SEQUENCE [LARGE SCALE GENOMIC DNA]</scope>
    <source>
        <strain evidence="5">Teg-2019</strain>
        <tissue evidence="5">Adductor muscle</tissue>
    </source>
</reference>
<dbReference type="SMART" id="SM00025">
    <property type="entry name" value="Pumilio"/>
    <property type="match status" value="8"/>
</dbReference>
<feature type="region of interest" description="Disordered" evidence="3">
    <location>
        <begin position="164"/>
        <end position="202"/>
    </location>
</feature>
<dbReference type="InterPro" id="IPR033133">
    <property type="entry name" value="PUM-HD"/>
</dbReference>
<feature type="repeat" description="Pumilio" evidence="2">
    <location>
        <begin position="711"/>
        <end position="746"/>
    </location>
</feature>
<feature type="compositionally biased region" description="Low complexity" evidence="3">
    <location>
        <begin position="377"/>
        <end position="392"/>
    </location>
</feature>
<name>A0ABQ9FYI7_TEGGR</name>
<dbReference type="Gene3D" id="1.25.10.10">
    <property type="entry name" value="Leucine-rich Repeat Variant"/>
    <property type="match status" value="1"/>
</dbReference>
<feature type="repeat" description="Pumilio" evidence="2">
    <location>
        <begin position="855"/>
        <end position="890"/>
    </location>
</feature>
<dbReference type="CDD" id="cd07920">
    <property type="entry name" value="Pumilio"/>
    <property type="match status" value="1"/>
</dbReference>
<proteinExistence type="predicted"/>
<evidence type="ECO:0000313" key="6">
    <source>
        <dbReference type="Proteomes" id="UP001217089"/>
    </source>
</evidence>
<dbReference type="PANTHER" id="PTHR12537">
    <property type="entry name" value="RNA BINDING PROTEIN PUMILIO-RELATED"/>
    <property type="match status" value="1"/>
</dbReference>
<evidence type="ECO:0000256" key="3">
    <source>
        <dbReference type="SAM" id="MobiDB-lite"/>
    </source>
</evidence>
<feature type="domain" description="PUM-HD" evidence="4">
    <location>
        <begin position="619"/>
        <end position="959"/>
    </location>
</feature>
<dbReference type="Pfam" id="PF00806">
    <property type="entry name" value="PUF"/>
    <property type="match status" value="8"/>
</dbReference>
<dbReference type="PROSITE" id="PS50303">
    <property type="entry name" value="PUM_HD"/>
    <property type="match status" value="1"/>
</dbReference>
<feature type="repeat" description="Pumilio" evidence="2">
    <location>
        <begin position="783"/>
        <end position="818"/>
    </location>
</feature>
<feature type="repeat" description="Pumilio" evidence="2">
    <location>
        <begin position="675"/>
        <end position="710"/>
    </location>
</feature>
<protein>
    <recommendedName>
        <fullName evidence="4">PUM-HD domain-containing protein</fullName>
    </recommendedName>
</protein>
<feature type="repeat" description="Pumilio" evidence="2">
    <location>
        <begin position="747"/>
        <end position="782"/>
    </location>
</feature>
<dbReference type="InterPro" id="IPR033712">
    <property type="entry name" value="Pumilio_RNA-bd"/>
</dbReference>
<dbReference type="Proteomes" id="UP001217089">
    <property type="component" value="Unassembled WGS sequence"/>
</dbReference>
<sequence>MPVPSMNEVSWDNNQGMLNGQDMAGIHRPNNNNNISAHSGNRSQDDATVGYFFQRPQTELELNSYANKRWAVGDDSVIEQIPPTAKRIWDMGGGDNKQAGMDPNKGMYNQGPQVNPWTAHREEGWPGQQPVESGALGVDMVEYVLGGSPTGKELDSRLQRMKGPYMRKFKQPPPDPNYDNTTDKKSKTPSPFEGHDGSQDENKENIQANGLIQNGLEDDYGGRRGSRQNSPNGEDKGPPMHGIDTQTFAMTKPDMDFRDSQQSQFPQPGFQLDPPPFEPVGIDPVQFDYNSQMLLQRQQQPIAVLTQQQYALATQQQQLVSSLAPTAITPTPYVIGAAQDPYTVGIPIAGPVIHPQYYGVQAPWGIYPANLIQQQGQQTPQMGQQQPMMRGQSGRPLTPNQQNDNMANQQQTMQPQTLQTNAQYQILAPAYYDQNGQLVMGNPRGIGTPVRLVSPAPVLVSAQTNQQSGANALGSNPLRLLTTQTQQVQTTPPVVYSSNSSSTTQNTLVISFDLCLRQPQLTQLNHFYGSMGSISGSPAGPMGLVQPGQSMTPPPSLSGSSTNLALGPGRLYNAAPGAEAAKFRNSPMGSANGFFGGNSLFPNRNLATRSASMSKEVTGRSRLLEDFRNNRIPNLQLKDLSNHVVEFSQDQHGSRFIQQKLERATSQEKSMVFNEILSAAYQLMTDVFGNYVIQKFFEFGISEQKQTLAQRLRGHVLPLALQMYGCRVIQKALETIPAEMQVEIVKELDGHVLKCVKDQNGNHVVQKCIECVDPVHLQFIIDSFKGQVHALSTHPYGCRVIQRILEHCTLDQTRPILDELLTQIDRLVQDQYGNYVIQHVLEHGQPEEKSKIVAELRGKVLILSQHKFASNVVEKCVAHSSRTEKAALIDEVCSMNDGPQSALYTMMKDQFANYVVQKMIDIAEPPQRKVLMHKIRPHIATLRKYTYGKHILAKLEKFFMKNSSDLGPIGMPPNGTL</sequence>
<feature type="compositionally biased region" description="Basic and acidic residues" evidence="3">
    <location>
        <begin position="193"/>
        <end position="202"/>
    </location>
</feature>
<feature type="region of interest" description="Disordered" evidence="3">
    <location>
        <begin position="214"/>
        <end position="246"/>
    </location>
</feature>